<name>A0ABD7MPQ8_SHISO</name>
<sequence>MRRAMCGATKAIKEIGPASAVAAAVSTTATSIINRRERSTLTPSAQAVSSPISSKRIRRTSKAAAMSINMMMGAEGEVFAHVRPLSDPAFHKPAVSAVSKDAFSNSQVLKATSMARTPMPIIINRKVSIPLRQASSQTNREVTMPPTIAASAIAVRS</sequence>
<reference evidence="1 2" key="1">
    <citation type="submission" date="2017-01" db="EMBL/GenBank/DDBJ databases">
        <authorList>
            <consortium name="Pathogen Informatics"/>
        </authorList>
    </citation>
    <scope>NUCLEOTIDE SEQUENCE [LARGE SCALE GENOMIC DNA]</scope>
    <source>
        <strain evidence="1 2">3626STDY6095480</strain>
    </source>
</reference>
<dbReference type="Proteomes" id="UP000187717">
    <property type="component" value="Unassembled WGS sequence"/>
</dbReference>
<dbReference type="EMBL" id="FTXV01000350">
    <property type="protein sequence ID" value="SJE85224.1"/>
    <property type="molecule type" value="Genomic_DNA"/>
</dbReference>
<protein>
    <submittedName>
        <fullName evidence="1">Uncharacterized protein</fullName>
    </submittedName>
</protein>
<comment type="caution">
    <text evidence="1">The sequence shown here is derived from an EMBL/GenBank/DDBJ whole genome shotgun (WGS) entry which is preliminary data.</text>
</comment>
<accession>A0ABD7MPQ8</accession>
<proteinExistence type="predicted"/>
<evidence type="ECO:0000313" key="1">
    <source>
        <dbReference type="EMBL" id="SJE85224.1"/>
    </source>
</evidence>
<organism evidence="1 2">
    <name type="scientific">Shigella sonnei</name>
    <dbReference type="NCBI Taxonomy" id="624"/>
    <lineage>
        <taxon>Bacteria</taxon>
        <taxon>Pseudomonadati</taxon>
        <taxon>Pseudomonadota</taxon>
        <taxon>Gammaproteobacteria</taxon>
        <taxon>Enterobacterales</taxon>
        <taxon>Enterobacteriaceae</taxon>
        <taxon>Shigella</taxon>
    </lineage>
</organism>
<gene>
    <name evidence="1" type="ORF">SAMEA3356023_04955</name>
</gene>
<dbReference type="AlphaFoldDB" id="A0ABD7MPQ8"/>
<evidence type="ECO:0000313" key="2">
    <source>
        <dbReference type="Proteomes" id="UP000187717"/>
    </source>
</evidence>